<dbReference type="InParanoid" id="L0HH45"/>
<dbReference type="eggNOG" id="arCOG03885">
    <property type="taxonomic scope" value="Archaea"/>
</dbReference>
<dbReference type="HOGENOM" id="CLU_193462_0_0_2"/>
<name>L0HH45_METFS</name>
<protein>
    <submittedName>
        <fullName evidence="2">Uncharacterized conserved small protein</fullName>
    </submittedName>
</protein>
<dbReference type="Pfam" id="PF10047">
    <property type="entry name" value="DUF2281"/>
    <property type="match status" value="1"/>
</dbReference>
<evidence type="ECO:0000313" key="2">
    <source>
        <dbReference type="EMBL" id="AGB03335.1"/>
    </source>
</evidence>
<dbReference type="STRING" id="593750.Metfor_2331"/>
<keyword evidence="3" id="KW-1185">Reference proteome</keyword>
<sequence>MSSSSGSVEDKIRTLPPDLKEEAEHYIDELVKRSKKRSPTQSPTQFMCVAEGSLEELGSQYSSVDLRHKANEWRD</sequence>
<dbReference type="GeneID" id="14309723"/>
<accession>L0HH45</accession>
<gene>
    <name evidence="2" type="ordered locus">Metfor_2331</name>
</gene>
<evidence type="ECO:0000313" key="3">
    <source>
        <dbReference type="Proteomes" id="UP000010824"/>
    </source>
</evidence>
<reference evidence="2 3" key="2">
    <citation type="journal article" date="2014" name="Genome Announc.">
        <title>Complete Genome Sequence of Methanoregula formicica SMSPT, a Mesophilic Hydrogenotrophic Methanogen Isolated from a Methanogenic Upflow Anaerobic Sludge Blanket Reactor.</title>
        <authorList>
            <person name="Yamamoto K."/>
            <person name="Tamaki H."/>
            <person name="Cadillo-Quiroz H."/>
            <person name="Imachi H."/>
            <person name="Kyrpides N."/>
            <person name="Woyke T."/>
            <person name="Goodwin L."/>
            <person name="Zinder S.H."/>
            <person name="Kamagata Y."/>
            <person name="Liu W.T."/>
        </authorList>
    </citation>
    <scope>NUCLEOTIDE SEQUENCE [LARGE SCALE GENOMIC DNA]</scope>
    <source>
        <strain evidence="3">DSM 22288 / NBRC 105244 / SMSP</strain>
    </source>
</reference>
<dbReference type="InterPro" id="IPR018739">
    <property type="entry name" value="DUF2281"/>
</dbReference>
<feature type="domain" description="DUF2281" evidence="1">
    <location>
        <begin position="9"/>
        <end position="69"/>
    </location>
</feature>
<organism evidence="2 3">
    <name type="scientific">Methanoregula formicica (strain DSM 22288 / NBRC 105244 / SMSP)</name>
    <dbReference type="NCBI Taxonomy" id="593750"/>
    <lineage>
        <taxon>Archaea</taxon>
        <taxon>Methanobacteriati</taxon>
        <taxon>Methanobacteriota</taxon>
        <taxon>Stenosarchaea group</taxon>
        <taxon>Methanomicrobia</taxon>
        <taxon>Methanomicrobiales</taxon>
        <taxon>Methanoregulaceae</taxon>
        <taxon>Methanoregula</taxon>
    </lineage>
</organism>
<reference evidence="3" key="1">
    <citation type="submission" date="2011-12" db="EMBL/GenBank/DDBJ databases">
        <title>Complete sequence of Methanoregula formicicum SMSP.</title>
        <authorList>
            <person name="Lucas S."/>
            <person name="Han J."/>
            <person name="Lapidus A."/>
            <person name="Cheng J.-F."/>
            <person name="Goodwin L."/>
            <person name="Pitluck S."/>
            <person name="Peters L."/>
            <person name="Ovchinnikova G."/>
            <person name="Teshima H."/>
            <person name="Detter J.C."/>
            <person name="Han C."/>
            <person name="Tapia R."/>
            <person name="Land M."/>
            <person name="Hauser L."/>
            <person name="Kyrpides N."/>
            <person name="Ivanova N."/>
            <person name="Pagani I."/>
            <person name="Imachi H."/>
            <person name="Tamaki H."/>
            <person name="Sekiguchi Y."/>
            <person name="Kamagata Y."/>
            <person name="Cadillo-Quiroz H."/>
            <person name="Zinder S."/>
            <person name="Liu W.-T."/>
            <person name="Woyke T."/>
        </authorList>
    </citation>
    <scope>NUCLEOTIDE SEQUENCE [LARGE SCALE GENOMIC DNA]</scope>
    <source>
        <strain evidence="3">DSM 22288 / NBRC 105244 / SMSP</strain>
    </source>
</reference>
<dbReference type="KEGG" id="mfo:Metfor_2331"/>
<dbReference type="EMBL" id="CP003167">
    <property type="protein sequence ID" value="AGB03335.1"/>
    <property type="molecule type" value="Genomic_DNA"/>
</dbReference>
<proteinExistence type="predicted"/>
<dbReference type="RefSeq" id="WP_015286298.1">
    <property type="nucleotide sequence ID" value="NC_019943.1"/>
</dbReference>
<evidence type="ECO:0000259" key="1">
    <source>
        <dbReference type="Pfam" id="PF10047"/>
    </source>
</evidence>
<dbReference type="Proteomes" id="UP000010824">
    <property type="component" value="Chromosome"/>
</dbReference>
<dbReference type="AlphaFoldDB" id="L0HH45"/>